<protein>
    <recommendedName>
        <fullName evidence="11">Uridylate kinase</fullName>
        <shortName evidence="11">UK</shortName>
        <ecNumber evidence="11">2.7.4.22</ecNumber>
    </recommendedName>
    <alternativeName>
        <fullName evidence="11">Uridine monophosphate kinase</fullName>
        <shortName evidence="11">UMP kinase</shortName>
        <shortName evidence="11">UMPK</shortName>
    </alternativeName>
</protein>
<comment type="caution">
    <text evidence="11">Lacks conserved residue(s) required for the propagation of feature annotation.</text>
</comment>
<dbReference type="InterPro" id="IPR015963">
    <property type="entry name" value="Uridylate_kinase_bac"/>
</dbReference>
<feature type="binding site" evidence="11">
    <location>
        <begin position="137"/>
        <end position="144"/>
    </location>
    <ligand>
        <name>UMP</name>
        <dbReference type="ChEBI" id="CHEBI:57865"/>
    </ligand>
</feature>
<comment type="activity regulation">
    <text evidence="11">Inhibited by UTP.</text>
</comment>
<feature type="binding site" evidence="11">
    <location>
        <position position="173"/>
    </location>
    <ligand>
        <name>ATP</name>
        <dbReference type="ChEBI" id="CHEBI:30616"/>
    </ligand>
</feature>
<accession>A0AAE7PJ48</accession>
<feature type="binding site" evidence="11">
    <location>
        <position position="76"/>
    </location>
    <ligand>
        <name>UMP</name>
        <dbReference type="ChEBI" id="CHEBI:57865"/>
    </ligand>
</feature>
<dbReference type="AlphaFoldDB" id="A0AAE7PJ48"/>
<dbReference type="Gene3D" id="3.40.1160.10">
    <property type="entry name" value="Acetylglutamate kinase-like"/>
    <property type="match status" value="1"/>
</dbReference>
<evidence type="ECO:0000256" key="3">
    <source>
        <dbReference type="ARBA" id="ARBA00007614"/>
    </source>
</evidence>
<dbReference type="InterPro" id="IPR036393">
    <property type="entry name" value="AceGlu_kinase-like_sf"/>
</dbReference>
<feature type="binding site" evidence="11">
    <location>
        <position position="55"/>
    </location>
    <ligand>
        <name>UMP</name>
        <dbReference type="ChEBI" id="CHEBI:57865"/>
    </ligand>
</feature>
<dbReference type="PANTHER" id="PTHR42833">
    <property type="entry name" value="URIDYLATE KINASE"/>
    <property type="match status" value="1"/>
</dbReference>
<sequence length="240" mass="26156">MQAKIKNKRVLVKFSGEALAGDNQFGIDIHVLDHIAKEIKSLVENAIEVGIVIGGGNIIRGVSAAQGGIIRRTSGDYMGMLATVINAVAMQEALEHIGLDTRVQSAIEIKEICESYIYRKAIRHLEKGRVVIFGAGTGNPFFTTDTAATLRAIEIGSDLIIKATKVDGIYDKDPNKFKDAKKLDTLSYNDALIGDIEVMDDTAISLAKDNKLPIVVCNMFKKGNLLRVIKHQQGVFSMVK</sequence>
<evidence type="ECO:0000256" key="4">
    <source>
        <dbReference type="ARBA" id="ARBA00022490"/>
    </source>
</evidence>
<gene>
    <name evidence="11" type="primary">pyrH</name>
    <name evidence="13" type="ORF">HG562_03050</name>
</gene>
<dbReference type="HAMAP" id="MF_01220_B">
    <property type="entry name" value="PyrH_B"/>
    <property type="match status" value="1"/>
</dbReference>
<name>A0AAE7PJ48_HELPX</name>
<feature type="domain" description="Aspartate/glutamate/uridylate kinase" evidence="12">
    <location>
        <begin position="8"/>
        <end position="218"/>
    </location>
</feature>
<evidence type="ECO:0000259" key="12">
    <source>
        <dbReference type="Pfam" id="PF00696"/>
    </source>
</evidence>
<comment type="subcellular location">
    <subcellularLocation>
        <location evidence="1 11">Cytoplasm</location>
    </subcellularLocation>
</comment>
<reference evidence="13 14" key="1">
    <citation type="journal article" date="2020" name="Front. Microbiol.">
        <title>Identification of New Helicobacter pylori Subpopulations in Native Americans and Mestizos From Peru.</title>
        <authorList>
            <person name="Gutierrez-Escobar A.J."/>
            <person name="Velapatino B."/>
            <person name="Borda V."/>
            <person name="Rabkin C.S."/>
            <person name="Tarazona-Santos E."/>
            <person name="Cabrera L."/>
            <person name="Cok J."/>
            <person name="Hooper C.C."/>
            <person name="Jahuira-Arias H."/>
            <person name="Herrera P."/>
            <person name="Noureen M."/>
            <person name="Wang D."/>
            <person name="Romero-Gallo J."/>
            <person name="Tran B."/>
            <person name="Peek R.M. Jr"/>
            <person name="Berg D.E."/>
            <person name="Gilman R.H."/>
            <person name="Camargo M.C."/>
        </authorList>
    </citation>
    <scope>NUCLEOTIDE SEQUENCE [LARGE SCALE GENOMIC DNA]</scope>
    <source>
        <strain evidence="13 14">SHIM-010</strain>
    </source>
</reference>
<dbReference type="EC" id="2.7.4.22" evidence="11"/>
<dbReference type="InterPro" id="IPR011817">
    <property type="entry name" value="Uridylate_kinase"/>
</dbReference>
<dbReference type="GO" id="GO:0033862">
    <property type="term" value="F:UMP kinase activity"/>
    <property type="evidence" value="ECO:0007669"/>
    <property type="project" value="UniProtKB-EC"/>
</dbReference>
<evidence type="ECO:0000313" key="14">
    <source>
        <dbReference type="Proteomes" id="UP000595660"/>
    </source>
</evidence>
<evidence type="ECO:0000256" key="6">
    <source>
        <dbReference type="ARBA" id="ARBA00022741"/>
    </source>
</evidence>
<evidence type="ECO:0000313" key="13">
    <source>
        <dbReference type="EMBL" id="QQX50904.1"/>
    </source>
</evidence>
<comment type="catalytic activity">
    <reaction evidence="10 11">
        <text>UMP + ATP = UDP + ADP</text>
        <dbReference type="Rhea" id="RHEA:24400"/>
        <dbReference type="ChEBI" id="CHEBI:30616"/>
        <dbReference type="ChEBI" id="CHEBI:57865"/>
        <dbReference type="ChEBI" id="CHEBI:58223"/>
        <dbReference type="ChEBI" id="CHEBI:456216"/>
        <dbReference type="EC" id="2.7.4.22"/>
    </reaction>
</comment>
<evidence type="ECO:0000256" key="10">
    <source>
        <dbReference type="ARBA" id="ARBA00047767"/>
    </source>
</evidence>
<feature type="binding site" evidence="11">
    <location>
        <begin position="13"/>
        <end position="16"/>
    </location>
    <ligand>
        <name>ATP</name>
        <dbReference type="ChEBI" id="CHEBI:30616"/>
    </ligand>
</feature>
<evidence type="ECO:0000256" key="11">
    <source>
        <dbReference type="HAMAP-Rule" id="MF_01220"/>
    </source>
</evidence>
<evidence type="ECO:0000256" key="5">
    <source>
        <dbReference type="ARBA" id="ARBA00022679"/>
    </source>
</evidence>
<dbReference type="InterPro" id="IPR001048">
    <property type="entry name" value="Asp/Glu/Uridylate_kinase"/>
</dbReference>
<dbReference type="GO" id="GO:0006225">
    <property type="term" value="P:UDP biosynthetic process"/>
    <property type="evidence" value="ECO:0007669"/>
    <property type="project" value="TreeGrafter"/>
</dbReference>
<evidence type="ECO:0000256" key="8">
    <source>
        <dbReference type="ARBA" id="ARBA00022840"/>
    </source>
</evidence>
<proteinExistence type="inferred from homology"/>
<dbReference type="NCBIfam" id="TIGR02075">
    <property type="entry name" value="pyrH_bact"/>
    <property type="match status" value="1"/>
</dbReference>
<dbReference type="Proteomes" id="UP000595660">
    <property type="component" value="Chromosome"/>
</dbReference>
<comment type="function">
    <text evidence="11">Catalyzes the reversible phosphorylation of UMP to UDP.</text>
</comment>
<keyword evidence="7 11" id="KW-0418">Kinase</keyword>
<keyword evidence="4 11" id="KW-0963">Cytoplasm</keyword>
<dbReference type="SUPFAM" id="SSF53633">
    <property type="entry name" value="Carbamate kinase-like"/>
    <property type="match status" value="1"/>
</dbReference>
<feature type="binding site" evidence="11">
    <location>
        <position position="170"/>
    </location>
    <ligand>
        <name>ATP</name>
        <dbReference type="ChEBI" id="CHEBI:30616"/>
    </ligand>
</feature>
<keyword evidence="5 11" id="KW-0808">Transferase</keyword>
<feature type="binding site" evidence="11">
    <location>
        <position position="60"/>
    </location>
    <ligand>
        <name>ATP</name>
        <dbReference type="ChEBI" id="CHEBI:30616"/>
    </ligand>
</feature>
<keyword evidence="6 11" id="KW-0547">Nucleotide-binding</keyword>
<dbReference type="PIRSF" id="PIRSF005650">
    <property type="entry name" value="Uridylate_kin"/>
    <property type="match status" value="1"/>
</dbReference>
<evidence type="ECO:0000256" key="7">
    <source>
        <dbReference type="ARBA" id="ARBA00022777"/>
    </source>
</evidence>
<comment type="similarity">
    <text evidence="3 11">Belongs to the UMP kinase family.</text>
</comment>
<dbReference type="CDD" id="cd04254">
    <property type="entry name" value="AAK_UMPK-PyrH-Ec"/>
    <property type="match status" value="1"/>
</dbReference>
<dbReference type="Pfam" id="PF00696">
    <property type="entry name" value="AA_kinase"/>
    <property type="match status" value="1"/>
</dbReference>
<keyword evidence="9 11" id="KW-0665">Pyrimidine biosynthesis</keyword>
<evidence type="ECO:0000256" key="2">
    <source>
        <dbReference type="ARBA" id="ARBA00004791"/>
    </source>
</evidence>
<feature type="binding site" evidence="11">
    <location>
        <position position="56"/>
    </location>
    <ligand>
        <name>ATP</name>
        <dbReference type="ChEBI" id="CHEBI:30616"/>
    </ligand>
</feature>
<dbReference type="GO" id="GO:0005524">
    <property type="term" value="F:ATP binding"/>
    <property type="evidence" value="ECO:0007669"/>
    <property type="project" value="UniProtKB-KW"/>
</dbReference>
<evidence type="ECO:0000256" key="9">
    <source>
        <dbReference type="ARBA" id="ARBA00022975"/>
    </source>
</evidence>
<dbReference type="GO" id="GO:0044210">
    <property type="term" value="P:'de novo' CTP biosynthetic process"/>
    <property type="evidence" value="ECO:0007669"/>
    <property type="project" value="UniProtKB-UniRule"/>
</dbReference>
<dbReference type="RefSeq" id="WP_001148050.1">
    <property type="nucleotide sequence ID" value="NZ_CP051505.1"/>
</dbReference>
<dbReference type="FunFam" id="3.40.1160.10:FF:000001">
    <property type="entry name" value="Uridylate kinase"/>
    <property type="match status" value="1"/>
</dbReference>
<dbReference type="EMBL" id="CP051505">
    <property type="protein sequence ID" value="QQX50904.1"/>
    <property type="molecule type" value="Genomic_DNA"/>
</dbReference>
<keyword evidence="8 11" id="KW-0067">ATP-binding</keyword>
<comment type="pathway">
    <text evidence="2 11">Pyrimidine metabolism; CTP biosynthesis via de novo pathway; UDP from UMP (UMPK route): step 1/1.</text>
</comment>
<organism evidence="13 14">
    <name type="scientific">Helicobacter pylori</name>
    <name type="common">Campylobacter pylori</name>
    <dbReference type="NCBI Taxonomy" id="210"/>
    <lineage>
        <taxon>Bacteria</taxon>
        <taxon>Pseudomonadati</taxon>
        <taxon>Campylobacterota</taxon>
        <taxon>Epsilonproteobacteria</taxon>
        <taxon>Campylobacterales</taxon>
        <taxon>Helicobacteraceae</taxon>
        <taxon>Helicobacter</taxon>
    </lineage>
</organism>
<feature type="binding site" evidence="11">
    <location>
        <position position="164"/>
    </location>
    <ligand>
        <name>ATP</name>
        <dbReference type="ChEBI" id="CHEBI:30616"/>
    </ligand>
</feature>
<dbReference type="GO" id="GO:0005829">
    <property type="term" value="C:cytosol"/>
    <property type="evidence" value="ECO:0007669"/>
    <property type="project" value="TreeGrafter"/>
</dbReference>
<comment type="subunit">
    <text evidence="11">Homohexamer.</text>
</comment>
<dbReference type="PANTHER" id="PTHR42833:SF4">
    <property type="entry name" value="URIDYLATE KINASE PUMPKIN, CHLOROPLASTIC"/>
    <property type="match status" value="1"/>
</dbReference>
<evidence type="ECO:0000256" key="1">
    <source>
        <dbReference type="ARBA" id="ARBA00004496"/>
    </source>
</evidence>